<dbReference type="InterPro" id="IPR026040">
    <property type="entry name" value="HyI-like"/>
</dbReference>
<dbReference type="GO" id="GO:0008903">
    <property type="term" value="F:hydroxypyruvate isomerase activity"/>
    <property type="evidence" value="ECO:0007669"/>
    <property type="project" value="TreeGrafter"/>
</dbReference>
<feature type="active site" description="Proton donor/acceptor" evidence="3">
    <location>
        <position position="269"/>
    </location>
</feature>
<feature type="domain" description="Xylose isomerase-like TIM barrel" evidence="4">
    <location>
        <begin position="47"/>
        <end position="276"/>
    </location>
</feature>
<protein>
    <submittedName>
        <fullName evidence="5">Hydroxypyruvate isomerase</fullName>
    </submittedName>
</protein>
<dbReference type="AlphaFoldDB" id="A0A1I5DKI7"/>
<dbReference type="Pfam" id="PF01261">
    <property type="entry name" value="AP_endonuc_2"/>
    <property type="match status" value="1"/>
</dbReference>
<feature type="active site" description="Proton donor/acceptor" evidence="3">
    <location>
        <position position="174"/>
    </location>
</feature>
<dbReference type="Proteomes" id="UP000199614">
    <property type="component" value="Unassembled WGS sequence"/>
</dbReference>
<dbReference type="STRING" id="260086.SAMN05216207_102689"/>
<evidence type="ECO:0000313" key="5">
    <source>
        <dbReference type="EMBL" id="SFN99647.1"/>
    </source>
</evidence>
<evidence type="ECO:0000313" key="6">
    <source>
        <dbReference type="Proteomes" id="UP000199614"/>
    </source>
</evidence>
<keyword evidence="5" id="KW-0670">Pyruvate</keyword>
<organism evidence="5 6">
    <name type="scientific">Pseudonocardia ammonioxydans</name>
    <dbReference type="NCBI Taxonomy" id="260086"/>
    <lineage>
        <taxon>Bacteria</taxon>
        <taxon>Bacillati</taxon>
        <taxon>Actinomycetota</taxon>
        <taxon>Actinomycetes</taxon>
        <taxon>Pseudonocardiales</taxon>
        <taxon>Pseudonocardiaceae</taxon>
        <taxon>Pseudonocardia</taxon>
    </lineage>
</organism>
<dbReference type="PIRSF" id="PIRSF006241">
    <property type="entry name" value="HyI"/>
    <property type="match status" value="1"/>
</dbReference>
<evidence type="ECO:0000256" key="2">
    <source>
        <dbReference type="PIRNR" id="PIRNR006241"/>
    </source>
</evidence>
<keyword evidence="6" id="KW-1185">Reference proteome</keyword>
<evidence type="ECO:0000259" key="4">
    <source>
        <dbReference type="Pfam" id="PF01261"/>
    </source>
</evidence>
<dbReference type="InterPro" id="IPR050417">
    <property type="entry name" value="Sugar_Epim/Isomerase"/>
</dbReference>
<sequence length="296" mass="30396">MSHSPSPPPAPVSSSPVFSSPVLSSPRSWTVNCSILLTDLPVPARPQAARDAGFDAVEFWWPFAEAVPADRDVDAFVRAVGDAGVRLTGLNFPAGDMPAGDRGLLSDPSRSGQFRDAIDVAVGIGAQLGTTGFNALYGNRIDGVAPADQDALAAENLAAAGRAAAAIGAVVLVEPVSGVDAYPLRTAADAVAVLDRVGSPDLALLLDVYHLAVNGDDVAAAIERYADRIGHVQIADAPGRGEPGTGDLPLADWLDRLAAAGYTGWIGCEYKPTGPDPFAWLPAGARAASTVRAKLA</sequence>
<dbReference type="PANTHER" id="PTHR43489:SF6">
    <property type="entry name" value="HYDROXYPYRUVATE ISOMERASE-RELATED"/>
    <property type="match status" value="1"/>
</dbReference>
<dbReference type="InterPro" id="IPR013022">
    <property type="entry name" value="Xyl_isomerase-like_TIM-brl"/>
</dbReference>
<dbReference type="SUPFAM" id="SSF51658">
    <property type="entry name" value="Xylose isomerase-like"/>
    <property type="match status" value="1"/>
</dbReference>
<name>A0A1I5DKI7_PSUAM</name>
<comment type="similarity">
    <text evidence="2">Belongs to the hyi family.</text>
</comment>
<accession>A0A1I5DKI7</accession>
<dbReference type="GO" id="GO:0046487">
    <property type="term" value="P:glyoxylate metabolic process"/>
    <property type="evidence" value="ECO:0007669"/>
    <property type="project" value="TreeGrafter"/>
</dbReference>
<gene>
    <name evidence="5" type="ORF">SAMN05216207_102689</name>
</gene>
<evidence type="ECO:0000256" key="3">
    <source>
        <dbReference type="PIRSR" id="PIRSR006241-50"/>
    </source>
</evidence>
<dbReference type="InterPro" id="IPR036237">
    <property type="entry name" value="Xyl_isomerase-like_sf"/>
</dbReference>
<dbReference type="EMBL" id="FOUY01000026">
    <property type="protein sequence ID" value="SFN99647.1"/>
    <property type="molecule type" value="Genomic_DNA"/>
</dbReference>
<reference evidence="5 6" key="1">
    <citation type="submission" date="2016-10" db="EMBL/GenBank/DDBJ databases">
        <authorList>
            <person name="de Groot N.N."/>
        </authorList>
    </citation>
    <scope>NUCLEOTIDE SEQUENCE [LARGE SCALE GENOMIC DNA]</scope>
    <source>
        <strain evidence="5 6">CGMCC 4.1877</strain>
    </source>
</reference>
<dbReference type="Gene3D" id="3.20.20.150">
    <property type="entry name" value="Divalent-metal-dependent TIM barrel enzymes"/>
    <property type="match status" value="1"/>
</dbReference>
<dbReference type="PANTHER" id="PTHR43489">
    <property type="entry name" value="ISOMERASE"/>
    <property type="match status" value="1"/>
</dbReference>
<proteinExistence type="inferred from homology"/>
<evidence type="ECO:0000256" key="1">
    <source>
        <dbReference type="ARBA" id="ARBA00023235"/>
    </source>
</evidence>
<keyword evidence="1 2" id="KW-0413">Isomerase</keyword>